<dbReference type="InterPro" id="IPR026694">
    <property type="entry name" value="CUSTOS"/>
</dbReference>
<evidence type="ECO:0000256" key="4">
    <source>
        <dbReference type="ARBA" id="ARBA00022473"/>
    </source>
</evidence>
<accession>A0A914A506</accession>
<dbReference type="OrthoDB" id="10604660at2759"/>
<comment type="similarity">
    <text evidence="2">Belongs to the CUSTOS family.</text>
</comment>
<dbReference type="GO" id="GO:0016055">
    <property type="term" value="P:Wnt signaling pathway"/>
    <property type="evidence" value="ECO:0007669"/>
    <property type="project" value="UniProtKB-KW"/>
</dbReference>
<organism evidence="8 9">
    <name type="scientific">Patiria miniata</name>
    <name type="common">Bat star</name>
    <name type="synonym">Asterina miniata</name>
    <dbReference type="NCBI Taxonomy" id="46514"/>
    <lineage>
        <taxon>Eukaryota</taxon>
        <taxon>Metazoa</taxon>
        <taxon>Echinodermata</taxon>
        <taxon>Eleutherozoa</taxon>
        <taxon>Asterozoa</taxon>
        <taxon>Asteroidea</taxon>
        <taxon>Valvatacea</taxon>
        <taxon>Valvatida</taxon>
        <taxon>Asterinidae</taxon>
        <taxon>Patiria</taxon>
    </lineage>
</organism>
<feature type="compositionally biased region" description="Basic and acidic residues" evidence="7">
    <location>
        <begin position="373"/>
        <end position="398"/>
    </location>
</feature>
<dbReference type="Pfam" id="PF23999">
    <property type="entry name" value="CUSTOS"/>
    <property type="match status" value="1"/>
</dbReference>
<evidence type="ECO:0000256" key="5">
    <source>
        <dbReference type="ARBA" id="ARBA00022687"/>
    </source>
</evidence>
<feature type="compositionally biased region" description="Polar residues" evidence="7">
    <location>
        <begin position="269"/>
        <end position="309"/>
    </location>
</feature>
<name>A0A914A506_PATMI</name>
<dbReference type="PANTHER" id="PTHR14482">
    <property type="entry name" value="CHROMOSOME 12 ORF 43 HOMOLOG"/>
    <property type="match status" value="1"/>
</dbReference>
<keyword evidence="9" id="KW-1185">Reference proteome</keyword>
<keyword evidence="4" id="KW-0217">Developmental protein</keyword>
<feature type="compositionally biased region" description="Basic and acidic residues" evidence="7">
    <location>
        <begin position="314"/>
        <end position="324"/>
    </location>
</feature>
<evidence type="ECO:0000256" key="3">
    <source>
        <dbReference type="ARBA" id="ARBA00013465"/>
    </source>
</evidence>
<evidence type="ECO:0000313" key="9">
    <source>
        <dbReference type="Proteomes" id="UP000887568"/>
    </source>
</evidence>
<evidence type="ECO:0000313" key="8">
    <source>
        <dbReference type="EnsemblMetazoa" id="XP_038058805.1"/>
    </source>
</evidence>
<feature type="region of interest" description="Disordered" evidence="7">
    <location>
        <begin position="230"/>
        <end position="431"/>
    </location>
</feature>
<feature type="compositionally biased region" description="Basic residues" evidence="7">
    <location>
        <begin position="399"/>
        <end position="411"/>
    </location>
</feature>
<dbReference type="GeneID" id="119730094"/>
<feature type="compositionally biased region" description="Basic and acidic residues" evidence="7">
    <location>
        <begin position="153"/>
        <end position="169"/>
    </location>
</feature>
<dbReference type="Proteomes" id="UP000887568">
    <property type="component" value="Unplaced"/>
</dbReference>
<proteinExistence type="inferred from homology"/>
<feature type="compositionally biased region" description="Basic residues" evidence="7">
    <location>
        <begin position="335"/>
        <end position="345"/>
    </location>
</feature>
<reference evidence="8" key="1">
    <citation type="submission" date="2022-11" db="UniProtKB">
        <authorList>
            <consortium name="EnsemblMetazoa"/>
        </authorList>
    </citation>
    <scope>IDENTIFICATION</scope>
</reference>
<feature type="region of interest" description="Disordered" evidence="7">
    <location>
        <begin position="146"/>
        <end position="169"/>
    </location>
</feature>
<keyword evidence="6" id="KW-0539">Nucleus</keyword>
<dbReference type="RefSeq" id="XP_038058805.1">
    <property type="nucleotide sequence ID" value="XM_038202877.1"/>
</dbReference>
<protein>
    <recommendedName>
        <fullName evidence="3">Protein CUSTOS</fullName>
    </recommendedName>
</protein>
<dbReference type="AlphaFoldDB" id="A0A914A506"/>
<dbReference type="PANTHER" id="PTHR14482:SF0">
    <property type="entry name" value="PROTEIN CUSTOS"/>
    <property type="match status" value="1"/>
</dbReference>
<dbReference type="EnsemblMetazoa" id="XM_038202877.1">
    <property type="protein sequence ID" value="XP_038058805.1"/>
    <property type="gene ID" value="LOC119730094"/>
</dbReference>
<comment type="subcellular location">
    <subcellularLocation>
        <location evidence="1">Nucleus envelope</location>
    </subcellularLocation>
</comment>
<dbReference type="GO" id="GO:0005635">
    <property type="term" value="C:nuclear envelope"/>
    <property type="evidence" value="ECO:0007669"/>
    <property type="project" value="UniProtKB-SubCell"/>
</dbReference>
<evidence type="ECO:0000256" key="1">
    <source>
        <dbReference type="ARBA" id="ARBA00004259"/>
    </source>
</evidence>
<evidence type="ECO:0000256" key="2">
    <source>
        <dbReference type="ARBA" id="ARBA00008632"/>
    </source>
</evidence>
<sequence>MMPILCQASTTLYWFDDGWPRPFLVFSCNNARRYCLMPRGNHSCLCNYHSPYKGLSCTTGAFYSLTIYAPLGSIPKIPSHLISVMIALTGLVVRPIWTSTHAVPSTGRGPPPTCLTCTSTFSCLCSFEKCCVFGNLTDPTVFPKGTKSGIGTEQKKSLRNQEDFEEQGDYRNVDATPEVKTFIAKKLTSWLDSSISVIDGQTSGGSTAVAAVDNPDDDFHLFSTSKLGLPVKEESQAVKRKQRPPSSSSDSDSDEERAKLSSVAVSYDQILQSSSSWHPDSQDPQVTSNLSPTNPHSTLTPAESSQSIPCNAPRDSEPERHKGLAEGIGSETELKKKKKRRKKKTKTETTSISEAVEKLNESGLPKVIENNQSEEKHNGQQPKDFENGKEVTSEQSERKVKKRKKKKKKMGKSQDTAPQTIHGVDSETSLR</sequence>
<evidence type="ECO:0000256" key="6">
    <source>
        <dbReference type="ARBA" id="ARBA00023242"/>
    </source>
</evidence>
<keyword evidence="5" id="KW-0879">Wnt signaling pathway</keyword>
<evidence type="ECO:0000256" key="7">
    <source>
        <dbReference type="SAM" id="MobiDB-lite"/>
    </source>
</evidence>